<protein>
    <recommendedName>
        <fullName evidence="3">Myelin gene regulatory factor ICA domain-containing protein</fullName>
    </recommendedName>
</protein>
<dbReference type="EMBL" id="NWSH01002396">
    <property type="protein sequence ID" value="PCG68374.1"/>
    <property type="molecule type" value="Genomic_DNA"/>
</dbReference>
<accession>A0A2A4JA12</accession>
<feature type="transmembrane region" description="Helical" evidence="2">
    <location>
        <begin position="201"/>
        <end position="225"/>
    </location>
</feature>
<feature type="compositionally biased region" description="Basic and acidic residues" evidence="1">
    <location>
        <begin position="428"/>
        <end position="437"/>
    </location>
</feature>
<dbReference type="GO" id="GO:0043565">
    <property type="term" value="F:sequence-specific DNA binding"/>
    <property type="evidence" value="ECO:0007669"/>
    <property type="project" value="TreeGrafter"/>
</dbReference>
<comment type="caution">
    <text evidence="4">The sequence shown here is derived from an EMBL/GenBank/DDBJ whole genome shotgun (WGS) entry which is preliminary data.</text>
</comment>
<organism evidence="4">
    <name type="scientific">Heliothis virescens</name>
    <name type="common">Tobacco budworm moth</name>
    <dbReference type="NCBI Taxonomy" id="7102"/>
    <lineage>
        <taxon>Eukaryota</taxon>
        <taxon>Metazoa</taxon>
        <taxon>Ecdysozoa</taxon>
        <taxon>Arthropoda</taxon>
        <taxon>Hexapoda</taxon>
        <taxon>Insecta</taxon>
        <taxon>Pterygota</taxon>
        <taxon>Neoptera</taxon>
        <taxon>Endopterygota</taxon>
        <taxon>Lepidoptera</taxon>
        <taxon>Glossata</taxon>
        <taxon>Ditrysia</taxon>
        <taxon>Noctuoidea</taxon>
        <taxon>Noctuidae</taxon>
        <taxon>Heliothinae</taxon>
        <taxon>Heliothis</taxon>
    </lineage>
</organism>
<dbReference type="GO" id="GO:0005789">
    <property type="term" value="C:endoplasmic reticulum membrane"/>
    <property type="evidence" value="ECO:0007669"/>
    <property type="project" value="TreeGrafter"/>
</dbReference>
<name>A0A2A4JA12_HELVI</name>
<evidence type="ECO:0000259" key="3">
    <source>
        <dbReference type="Pfam" id="PF13887"/>
    </source>
</evidence>
<feature type="compositionally biased region" description="Basic and acidic residues" evidence="1">
    <location>
        <begin position="281"/>
        <end position="291"/>
    </location>
</feature>
<dbReference type="InterPro" id="IPR051577">
    <property type="entry name" value="MRF-like"/>
</dbReference>
<dbReference type="GO" id="GO:0045893">
    <property type="term" value="P:positive regulation of DNA-templated transcription"/>
    <property type="evidence" value="ECO:0007669"/>
    <property type="project" value="TreeGrafter"/>
</dbReference>
<dbReference type="InterPro" id="IPR026932">
    <property type="entry name" value="MYRF_ICA"/>
</dbReference>
<dbReference type="GO" id="GO:0003700">
    <property type="term" value="F:DNA-binding transcription factor activity"/>
    <property type="evidence" value="ECO:0007669"/>
    <property type="project" value="TreeGrafter"/>
</dbReference>
<keyword evidence="2" id="KW-1133">Transmembrane helix</keyword>
<dbReference type="GO" id="GO:0005634">
    <property type="term" value="C:nucleus"/>
    <property type="evidence" value="ECO:0007669"/>
    <property type="project" value="TreeGrafter"/>
</dbReference>
<sequence length="629" mass="72506">MENLGAVKELCKVTGNLESRIDQLERINKKLCKISILQRRDSSRSSVSNDSRYSAISNSSKSFYSDGNISIDQIRDIARNIRKHECCHKLSHNSPKYTRKQCKNCHGNYSKYGKYYNYNKTCVRYHSNKLEKPENVESPTYTESNIQKYPEESYESTLTKKKDTCLWLKSDENFSYGNTRLGFCCRKDYGDTSSELISNKFLQIVITILIFIMAVCLVVMSALYFREHQELISMKESRLHHNLDYPHYGKLNNELHTHRTPPDLNQIQNIKSSQHTVSKKTAKEKGTHKTTQEYITTAPTESPHTVSTSSHPTKNYGSNFINTASTLQSLQTEMPISLSKKVDVIGGGCPFAANTNNELDPECQSPCGLDPQTYDNQEPLERLKTDKEQNDTSKPLEVSTRDKQEAMPATLDKNTTDFIQSEQLRNENESFKSHEEDNYLDVNKQNSTDNGSRMKREVRKRETRDKLSTEEQSLDTSHESGRLECDTVRVGIASKSITNSSLFSEHVCSNNIYSFNYTIPLSHCLSHKHIDLTFRSPKLKEFRLCDLQCNYDLSKSCQTTTEPPKPTLPEDTWSIRMALECNVDRIMRVRASFQPLNLQYPNKDLCFPTQEDKQHFIEYNVHIYRDCRN</sequence>
<evidence type="ECO:0000313" key="4">
    <source>
        <dbReference type="EMBL" id="PCG68374.1"/>
    </source>
</evidence>
<evidence type="ECO:0000256" key="2">
    <source>
        <dbReference type="SAM" id="Phobius"/>
    </source>
</evidence>
<keyword evidence="2" id="KW-0812">Transmembrane</keyword>
<gene>
    <name evidence="4" type="ORF">B5V51_5298</name>
</gene>
<dbReference type="PANTHER" id="PTHR13029">
    <property type="match status" value="1"/>
</dbReference>
<reference evidence="4" key="1">
    <citation type="submission" date="2017-09" db="EMBL/GenBank/DDBJ databases">
        <title>Contemporary evolution of a Lepidopteran species, Heliothis virescens, in response to modern agricultural practices.</title>
        <authorList>
            <person name="Fritz M.L."/>
            <person name="Deyonke A.M."/>
            <person name="Papanicolaou A."/>
            <person name="Micinski S."/>
            <person name="Westbrook J."/>
            <person name="Gould F."/>
        </authorList>
    </citation>
    <scope>NUCLEOTIDE SEQUENCE [LARGE SCALE GENOMIC DNA]</scope>
    <source>
        <strain evidence="4">HvINT-</strain>
        <tissue evidence="4">Whole body</tissue>
    </source>
</reference>
<feature type="region of interest" description="Disordered" evidence="1">
    <location>
        <begin position="382"/>
        <end position="415"/>
    </location>
</feature>
<dbReference type="Pfam" id="PF13887">
    <property type="entry name" value="MYRF_ICA"/>
    <property type="match status" value="1"/>
</dbReference>
<dbReference type="STRING" id="7102.A0A2A4JA12"/>
<feature type="compositionally biased region" description="Basic and acidic residues" evidence="1">
    <location>
        <begin position="452"/>
        <end position="469"/>
    </location>
</feature>
<dbReference type="PANTHER" id="PTHR13029:SF18">
    <property type="entry name" value="MYELIN REGULATORY FACTOR HOMOLOG 1"/>
    <property type="match status" value="1"/>
</dbReference>
<dbReference type="GO" id="GO:0016540">
    <property type="term" value="P:protein autoprocessing"/>
    <property type="evidence" value="ECO:0007669"/>
    <property type="project" value="InterPro"/>
</dbReference>
<keyword evidence="2" id="KW-0472">Membrane</keyword>
<evidence type="ECO:0000256" key="1">
    <source>
        <dbReference type="SAM" id="MobiDB-lite"/>
    </source>
</evidence>
<feature type="region of interest" description="Disordered" evidence="1">
    <location>
        <begin position="273"/>
        <end position="292"/>
    </location>
</feature>
<proteinExistence type="predicted"/>
<feature type="domain" description="Myelin gene regulatory factor ICA" evidence="3">
    <location>
        <begin position="1"/>
        <end position="26"/>
    </location>
</feature>
<dbReference type="AlphaFoldDB" id="A0A2A4JA12"/>
<feature type="region of interest" description="Disordered" evidence="1">
    <location>
        <begin position="428"/>
        <end position="480"/>
    </location>
</feature>
<feature type="compositionally biased region" description="Basic and acidic residues" evidence="1">
    <location>
        <begin position="382"/>
        <end position="391"/>
    </location>
</feature>